<evidence type="ECO:0000256" key="2">
    <source>
        <dbReference type="SAM" id="SignalP"/>
    </source>
</evidence>
<evidence type="ECO:0000256" key="1">
    <source>
        <dbReference type="SAM" id="Phobius"/>
    </source>
</evidence>
<keyword evidence="5" id="KW-1185">Reference proteome</keyword>
<keyword evidence="2" id="KW-0732">Signal</keyword>
<dbReference type="SUPFAM" id="SSF48317">
    <property type="entry name" value="Acid phosphatase/Vanadium-dependent haloperoxidase"/>
    <property type="match status" value="1"/>
</dbReference>
<name>A0A2M9HQZ9_9BIFI</name>
<dbReference type="GO" id="GO:0030288">
    <property type="term" value="C:outer membrane-bounded periplasmic space"/>
    <property type="evidence" value="ECO:0007669"/>
    <property type="project" value="InterPro"/>
</dbReference>
<gene>
    <name evidence="4" type="ORF">CUU80_04065</name>
</gene>
<dbReference type="InterPro" id="IPR036938">
    <property type="entry name" value="PAP2/HPO_sf"/>
</dbReference>
<dbReference type="CDD" id="cd03397">
    <property type="entry name" value="PAP2_acid_phosphatase"/>
    <property type="match status" value="1"/>
</dbReference>
<dbReference type="OrthoDB" id="9805301at2"/>
<keyword evidence="1" id="KW-0812">Transmembrane</keyword>
<organism evidence="4 5">
    <name type="scientific">Bifidobacterium scaligerum</name>
    <dbReference type="NCBI Taxonomy" id="2052656"/>
    <lineage>
        <taxon>Bacteria</taxon>
        <taxon>Bacillati</taxon>
        <taxon>Actinomycetota</taxon>
        <taxon>Actinomycetes</taxon>
        <taxon>Bifidobacteriales</taxon>
        <taxon>Bifidobacteriaceae</taxon>
        <taxon>Bifidobacterium</taxon>
    </lineage>
</organism>
<protein>
    <submittedName>
        <fullName evidence="4">Phosphoesterase</fullName>
    </submittedName>
</protein>
<proteinExistence type="predicted"/>
<dbReference type="Gene3D" id="1.20.144.10">
    <property type="entry name" value="Phosphatidic acid phosphatase type 2/haloperoxidase"/>
    <property type="match status" value="1"/>
</dbReference>
<dbReference type="EMBL" id="PGLQ01000002">
    <property type="protein sequence ID" value="PJM79234.1"/>
    <property type="molecule type" value="Genomic_DNA"/>
</dbReference>
<dbReference type="PRINTS" id="PR00483">
    <property type="entry name" value="BACPHPHTASE"/>
</dbReference>
<accession>A0A2M9HQZ9</accession>
<comment type="caution">
    <text evidence="4">The sequence shown here is derived from an EMBL/GenBank/DDBJ whole genome shotgun (WGS) entry which is preliminary data.</text>
</comment>
<evidence type="ECO:0000259" key="3">
    <source>
        <dbReference type="SMART" id="SM00014"/>
    </source>
</evidence>
<evidence type="ECO:0000313" key="5">
    <source>
        <dbReference type="Proteomes" id="UP000228755"/>
    </source>
</evidence>
<reference evidence="4 5" key="1">
    <citation type="submission" date="2017-11" db="EMBL/GenBank/DDBJ databases">
        <title>Draft genome sequences of strains TRE 1, TRE D, TRE H and TRI 7, isolated from tamarins, belonging to four potential novel Bifidobacterium species.</title>
        <authorList>
            <person name="Mattarelli P."/>
            <person name="Modesto M."/>
            <person name="Bonetti A."/>
            <person name="Puglisi E."/>
            <person name="Morelli L."/>
        </authorList>
    </citation>
    <scope>NUCLEOTIDE SEQUENCE [LARGE SCALE GENOMIC DNA]</scope>
    <source>
        <strain evidence="5">TRED</strain>
    </source>
</reference>
<sequence length="523" mass="55979">MKLFRNLSSVCVCALAVSVTLPLGLMPVMTPVKAQAAQTVQATQVASGVTETNLPDPDWVSLLSDYEKNYWQAPKDASHGGKVLDVDTMKLDQDLAVKINHQGAAQTDTNGLNSQRKRALIDSDLQGEETMPDALGPVLGAYMKEGFQQGKLGLVSDIFTFNVAPTFQTKRAAMHPRPYLDRSRSTFNGTNDLAGLPATLDIKQAPSWGEHIPGYSTLQKNSSYPSGHTTAAYSWGIALAGLLPELAPQIMARASEAGNNRIVLGVHYPLDIMGGRIGASAQNGQYWHNEFATSIIPAARQLRDYLTERCAADGHGSTLAECIANLKANGTGGYTNDFLDPVATEPVKDQSSAVRVYTARMTYTFPQNMSQSGKEFTAPKGAADVLRLAYPQLHADQRNAILKATALDSGYPLWQSSEGWQRINWAKALCARVTLNEQGDVVKVETADQTAISGPEVVNAQYADKGDHPASDALAGEHSALAAGPDLATVHVAQRYALIVTGVATAAAVLIGVAVSAVRRRHK</sequence>
<feature type="transmembrane region" description="Helical" evidence="1">
    <location>
        <begin position="496"/>
        <end position="518"/>
    </location>
</feature>
<feature type="chain" id="PRO_5014864041" evidence="2">
    <location>
        <begin position="37"/>
        <end position="523"/>
    </location>
</feature>
<dbReference type="Proteomes" id="UP000228755">
    <property type="component" value="Unassembled WGS sequence"/>
</dbReference>
<keyword evidence="1" id="KW-0472">Membrane</keyword>
<dbReference type="InterPro" id="IPR000326">
    <property type="entry name" value="PAP2/HPO"/>
</dbReference>
<dbReference type="SMART" id="SM00014">
    <property type="entry name" value="acidPPc"/>
    <property type="match status" value="1"/>
</dbReference>
<evidence type="ECO:0000313" key="4">
    <source>
        <dbReference type="EMBL" id="PJM79234.1"/>
    </source>
</evidence>
<dbReference type="InterPro" id="IPR001011">
    <property type="entry name" value="Acid_Pase_classA_bac"/>
</dbReference>
<keyword evidence="1" id="KW-1133">Transmembrane helix</keyword>
<dbReference type="AlphaFoldDB" id="A0A2M9HQZ9"/>
<dbReference type="Pfam" id="PF01569">
    <property type="entry name" value="PAP2"/>
    <property type="match status" value="1"/>
</dbReference>
<dbReference type="GO" id="GO:0003993">
    <property type="term" value="F:acid phosphatase activity"/>
    <property type="evidence" value="ECO:0007669"/>
    <property type="project" value="InterPro"/>
</dbReference>
<feature type="signal peptide" evidence="2">
    <location>
        <begin position="1"/>
        <end position="36"/>
    </location>
</feature>
<feature type="domain" description="Phosphatidic acid phosphatase type 2/haloperoxidase" evidence="3">
    <location>
        <begin position="151"/>
        <end position="288"/>
    </location>
</feature>
<dbReference type="RefSeq" id="WP_100496092.1">
    <property type="nucleotide sequence ID" value="NZ_PGLQ01000002.1"/>
</dbReference>